<dbReference type="InterPro" id="IPR036390">
    <property type="entry name" value="WH_DNA-bd_sf"/>
</dbReference>
<dbReference type="Pfam" id="PF03965">
    <property type="entry name" value="Penicillinase_R"/>
    <property type="match status" value="1"/>
</dbReference>
<organism evidence="5 6">
    <name type="scientific">Mycobacterium xenopi</name>
    <dbReference type="NCBI Taxonomy" id="1789"/>
    <lineage>
        <taxon>Bacteria</taxon>
        <taxon>Bacillati</taxon>
        <taxon>Actinomycetota</taxon>
        <taxon>Actinomycetes</taxon>
        <taxon>Mycobacteriales</taxon>
        <taxon>Mycobacteriaceae</taxon>
        <taxon>Mycobacterium</taxon>
    </lineage>
</organism>
<dbReference type="EMBL" id="AP022314">
    <property type="protein sequence ID" value="BBU20794.1"/>
    <property type="molecule type" value="Genomic_DNA"/>
</dbReference>
<keyword evidence="2" id="KW-0805">Transcription regulation</keyword>
<protein>
    <submittedName>
        <fullName evidence="5">Transcriptional regulator</fullName>
    </submittedName>
</protein>
<evidence type="ECO:0000256" key="2">
    <source>
        <dbReference type="ARBA" id="ARBA00023015"/>
    </source>
</evidence>
<dbReference type="Proteomes" id="UP000464624">
    <property type="component" value="Chromosome"/>
</dbReference>
<dbReference type="Gene3D" id="6.10.140.850">
    <property type="match status" value="1"/>
</dbReference>
<dbReference type="GO" id="GO:0003677">
    <property type="term" value="F:DNA binding"/>
    <property type="evidence" value="ECO:0007669"/>
    <property type="project" value="UniProtKB-KW"/>
</dbReference>
<reference evidence="5 6" key="1">
    <citation type="submission" date="2019-12" db="EMBL/GenBank/DDBJ databases">
        <title>Complete genome sequence of Mycolicibacterium xenopi str. JCM15661T.</title>
        <authorList>
            <person name="Yoshida M."/>
            <person name="Fukano H."/>
            <person name="Asakura T."/>
            <person name="Hoshino Y."/>
        </authorList>
    </citation>
    <scope>NUCLEOTIDE SEQUENCE [LARGE SCALE GENOMIC DNA]</scope>
    <source>
        <strain evidence="5 6">JCM 15661T</strain>
    </source>
</reference>
<dbReference type="RefSeq" id="WP_085194869.1">
    <property type="nucleotide sequence ID" value="NZ_AP022314.1"/>
</dbReference>
<dbReference type="SUPFAM" id="SSF46785">
    <property type="entry name" value="Winged helix' DNA-binding domain"/>
    <property type="match status" value="1"/>
</dbReference>
<keyword evidence="4" id="KW-0804">Transcription</keyword>
<dbReference type="InterPro" id="IPR036388">
    <property type="entry name" value="WH-like_DNA-bd_sf"/>
</dbReference>
<comment type="similarity">
    <text evidence="1">Belongs to the BlaI transcriptional regulatory family.</text>
</comment>
<accession>A0AAD1GWU4</accession>
<dbReference type="AlphaFoldDB" id="A0AAD1GWU4"/>
<dbReference type="KEGG" id="mxe:MYXE_05830"/>
<gene>
    <name evidence="5" type="ORF">MYXE_05830</name>
</gene>
<dbReference type="Gene3D" id="1.10.10.10">
    <property type="entry name" value="Winged helix-like DNA-binding domain superfamily/Winged helix DNA-binding domain"/>
    <property type="match status" value="1"/>
</dbReference>
<keyword evidence="3" id="KW-0238">DNA-binding</keyword>
<evidence type="ECO:0000313" key="6">
    <source>
        <dbReference type="Proteomes" id="UP000464624"/>
    </source>
</evidence>
<dbReference type="GO" id="GO:0045892">
    <property type="term" value="P:negative regulation of DNA-templated transcription"/>
    <property type="evidence" value="ECO:0007669"/>
    <property type="project" value="InterPro"/>
</dbReference>
<name>A0AAD1GWU4_MYCXE</name>
<sequence length="152" mass="16944">MAKWALMGHLERAVMEQLWSASEPQTVRQVYEGLSERHLAYTTIMTVLRRLTTKNLVVQYRDGRAYRYAPAHSREDLVAELMLDALHQTADASEERTAAILHFVELVGADEACALRNALVSVSSDRCITPAGRLSSLHELDAAGEFSAETQD</sequence>
<evidence type="ECO:0000313" key="5">
    <source>
        <dbReference type="EMBL" id="BBU20794.1"/>
    </source>
</evidence>
<evidence type="ECO:0000256" key="3">
    <source>
        <dbReference type="ARBA" id="ARBA00023125"/>
    </source>
</evidence>
<evidence type="ECO:0000256" key="4">
    <source>
        <dbReference type="ARBA" id="ARBA00023163"/>
    </source>
</evidence>
<dbReference type="InterPro" id="IPR005650">
    <property type="entry name" value="BlaI_family"/>
</dbReference>
<proteinExistence type="inferred from homology"/>
<evidence type="ECO:0000256" key="1">
    <source>
        <dbReference type="ARBA" id="ARBA00011046"/>
    </source>
</evidence>